<evidence type="ECO:0000256" key="5">
    <source>
        <dbReference type="SAM" id="MobiDB-lite"/>
    </source>
</evidence>
<dbReference type="RefSeq" id="WP_101849564.1">
    <property type="nucleotide sequence ID" value="NZ_PKIZ01000010.1"/>
</dbReference>
<dbReference type="InterPro" id="IPR051543">
    <property type="entry name" value="Serine_Peptidase_S9A"/>
</dbReference>
<comment type="caution">
    <text evidence="8">The sequence shown here is derived from an EMBL/GenBank/DDBJ whole genome shotgun (WGS) entry which is preliminary data.</text>
</comment>
<dbReference type="GO" id="GO:0004252">
    <property type="term" value="F:serine-type endopeptidase activity"/>
    <property type="evidence" value="ECO:0007669"/>
    <property type="project" value="UniProtKB-EC"/>
</dbReference>
<dbReference type="OrthoDB" id="9801421at2"/>
<dbReference type="PANTHER" id="PTHR11757:SF19">
    <property type="entry name" value="PROLYL ENDOPEPTIDASE-LIKE"/>
    <property type="match status" value="1"/>
</dbReference>
<feature type="region of interest" description="Disordered" evidence="5">
    <location>
        <begin position="1"/>
        <end position="20"/>
    </location>
</feature>
<dbReference type="Pfam" id="PF00326">
    <property type="entry name" value="Peptidase_S9"/>
    <property type="match status" value="1"/>
</dbReference>
<dbReference type="PRINTS" id="PR00862">
    <property type="entry name" value="PROLIGOPTASE"/>
</dbReference>
<comment type="similarity">
    <text evidence="1">Belongs to the peptidase S9A family.</text>
</comment>
<dbReference type="SUPFAM" id="SSF53474">
    <property type="entry name" value="alpha/beta-Hydrolases"/>
    <property type="match status" value="1"/>
</dbReference>
<keyword evidence="4" id="KW-0720">Serine protease</keyword>
<dbReference type="PROSITE" id="PS00708">
    <property type="entry name" value="PRO_ENDOPEP_SER"/>
    <property type="match status" value="1"/>
</dbReference>
<dbReference type="AlphaFoldDB" id="A0A2I1PAP3"/>
<keyword evidence="9" id="KW-1185">Reference proteome</keyword>
<dbReference type="InterPro" id="IPR029058">
    <property type="entry name" value="AB_hydrolase_fold"/>
</dbReference>
<dbReference type="InterPro" id="IPR002470">
    <property type="entry name" value="Peptidase_S9A"/>
</dbReference>
<dbReference type="EC" id="3.4.21.83" evidence="8"/>
<protein>
    <submittedName>
        <fullName evidence="8">Oligopeptidase B</fullName>
        <ecNumber evidence="8">3.4.21.83</ecNumber>
    </submittedName>
</protein>
<evidence type="ECO:0000256" key="4">
    <source>
        <dbReference type="ARBA" id="ARBA00022825"/>
    </source>
</evidence>
<sequence>MSRSTPPIAARRPHRREHHGHVVDDPWQWLRDPEDPQVVAHLEAENAWTEERLAGQEGLRKRVFDEIVARTQLTDVSVAARHGDWWYYTRTVEGEQYPVHARVAARGEYAVQRPVLEPGQVPAGEQVLLDGNAEAGDATFFSVGGFTTSRDDQRLAFATDTSGDERFNVTVVDLATGERIDESISGVGYGLCFDHDATHLYYVRVDEAWRPHQVWRHAIGADPATDELVHTEEDEAWWMGIDTSGDDRWLLIGKASSDSSEWWVLDTTDPAARPQVVQARVDGLEYDVDVDGDELLLVHTANTPEGELATATVAASGREHWRAVQPPAEDERLLGVDLYERFAVVSLRRDGLTALRVYPRTAGPDVPLGLGAPLDLVPDEPLWTIGLGTNPDHATTTLQVVTESLVTPPTTSEYDLGPVLEGGELAPPTVLRQQPVLGGYDPAQYVQERLWATAADGTRIPVSLVHHVDARPDGTAPGLLYGYGAYEVSTEPDFRTSRLSLLDRGVVFAIAHVRGGGEMGRHWYEAGRLAQKQNSFTDLNAAAHHLVDAGWVHPDRLAVEGGSAGGLLLGAAINLEPGLYRAAHLAVPFVDALTTILDPSLPLTVGEWTEWGNPLHDPAAYELMAAYSPYENVRTAQYPAMLATTSLNDTRVGCGEPAKWVQAVRERATNDPVERPVLLRTEMVAGHGGRSGRYDVWGDRALELAFLLDALGVEA</sequence>
<name>A0A2I1PAP3_9MICO</name>
<dbReference type="InterPro" id="IPR001375">
    <property type="entry name" value="Peptidase_S9_cat"/>
</dbReference>
<reference evidence="8 9" key="1">
    <citation type="submission" date="2017-12" db="EMBL/GenBank/DDBJ databases">
        <title>Phylogenetic diversity of female urinary microbiome.</title>
        <authorList>
            <person name="Thomas-White K."/>
            <person name="Wolfe A.J."/>
        </authorList>
    </citation>
    <scope>NUCLEOTIDE SEQUENCE [LARGE SCALE GENOMIC DNA]</scope>
    <source>
        <strain evidence="8 9">UMB1298</strain>
    </source>
</reference>
<keyword evidence="2" id="KW-0645">Protease</keyword>
<evidence type="ECO:0000259" key="7">
    <source>
        <dbReference type="Pfam" id="PF02897"/>
    </source>
</evidence>
<dbReference type="Proteomes" id="UP000234206">
    <property type="component" value="Unassembled WGS sequence"/>
</dbReference>
<dbReference type="Gene3D" id="2.130.10.120">
    <property type="entry name" value="Prolyl oligopeptidase, N-terminal domain"/>
    <property type="match status" value="1"/>
</dbReference>
<dbReference type="GO" id="GO:0006508">
    <property type="term" value="P:proteolysis"/>
    <property type="evidence" value="ECO:0007669"/>
    <property type="project" value="UniProtKB-KW"/>
</dbReference>
<dbReference type="Gene3D" id="3.40.50.1820">
    <property type="entry name" value="alpha/beta hydrolase"/>
    <property type="match status" value="1"/>
</dbReference>
<evidence type="ECO:0000259" key="6">
    <source>
        <dbReference type="Pfam" id="PF00326"/>
    </source>
</evidence>
<evidence type="ECO:0000313" key="9">
    <source>
        <dbReference type="Proteomes" id="UP000234206"/>
    </source>
</evidence>
<dbReference type="InterPro" id="IPR023302">
    <property type="entry name" value="Pept_S9A_N"/>
</dbReference>
<dbReference type="InterPro" id="IPR002471">
    <property type="entry name" value="Pept_S9_AS"/>
</dbReference>
<keyword evidence="3 8" id="KW-0378">Hydrolase</keyword>
<dbReference type="Pfam" id="PF02897">
    <property type="entry name" value="Peptidase_S9_N"/>
    <property type="match status" value="1"/>
</dbReference>
<evidence type="ECO:0000256" key="1">
    <source>
        <dbReference type="ARBA" id="ARBA00005228"/>
    </source>
</evidence>
<proteinExistence type="inferred from homology"/>
<feature type="domain" description="Peptidase S9A N-terminal" evidence="7">
    <location>
        <begin position="7"/>
        <end position="416"/>
    </location>
</feature>
<evidence type="ECO:0000256" key="2">
    <source>
        <dbReference type="ARBA" id="ARBA00022670"/>
    </source>
</evidence>
<evidence type="ECO:0000256" key="3">
    <source>
        <dbReference type="ARBA" id="ARBA00022801"/>
    </source>
</evidence>
<accession>A0A2I1PAP3</accession>
<feature type="domain" description="Peptidase S9 prolyl oligopeptidase catalytic" evidence="6">
    <location>
        <begin position="493"/>
        <end position="712"/>
    </location>
</feature>
<gene>
    <name evidence="8" type="ORF">CYJ76_06200</name>
</gene>
<dbReference type="EMBL" id="PKIZ01000010">
    <property type="protein sequence ID" value="PKZ41651.1"/>
    <property type="molecule type" value="Genomic_DNA"/>
</dbReference>
<dbReference type="SUPFAM" id="SSF50993">
    <property type="entry name" value="Peptidase/esterase 'gauge' domain"/>
    <property type="match status" value="1"/>
</dbReference>
<evidence type="ECO:0000313" key="8">
    <source>
        <dbReference type="EMBL" id="PKZ41651.1"/>
    </source>
</evidence>
<organism evidence="8 9">
    <name type="scientific">Kytococcus schroeteri</name>
    <dbReference type="NCBI Taxonomy" id="138300"/>
    <lineage>
        <taxon>Bacteria</taxon>
        <taxon>Bacillati</taxon>
        <taxon>Actinomycetota</taxon>
        <taxon>Actinomycetes</taxon>
        <taxon>Micrococcales</taxon>
        <taxon>Kytococcaceae</taxon>
        <taxon>Kytococcus</taxon>
    </lineage>
</organism>
<dbReference type="PANTHER" id="PTHR11757">
    <property type="entry name" value="PROTEASE FAMILY S9A OLIGOPEPTIDASE"/>
    <property type="match status" value="1"/>
</dbReference>